<evidence type="ECO:0000313" key="1">
    <source>
        <dbReference type="EMBL" id="CAF91787.1"/>
    </source>
</evidence>
<proteinExistence type="predicted"/>
<organism evidence="1">
    <name type="scientific">Tetraodon nigroviridis</name>
    <name type="common">Spotted green pufferfish</name>
    <name type="synonym">Chelonodon nigroviridis</name>
    <dbReference type="NCBI Taxonomy" id="99883"/>
    <lineage>
        <taxon>Eukaryota</taxon>
        <taxon>Metazoa</taxon>
        <taxon>Chordata</taxon>
        <taxon>Craniata</taxon>
        <taxon>Vertebrata</taxon>
        <taxon>Euteleostomi</taxon>
        <taxon>Actinopterygii</taxon>
        <taxon>Neopterygii</taxon>
        <taxon>Teleostei</taxon>
        <taxon>Neoteleostei</taxon>
        <taxon>Acanthomorphata</taxon>
        <taxon>Eupercaria</taxon>
        <taxon>Tetraodontiformes</taxon>
        <taxon>Tetradontoidea</taxon>
        <taxon>Tetraodontidae</taxon>
        <taxon>Tetraodon</taxon>
    </lineage>
</organism>
<feature type="non-terminal residue" evidence="1">
    <location>
        <position position="1"/>
    </location>
</feature>
<dbReference type="EMBL" id="CAAE01009169">
    <property type="protein sequence ID" value="CAF91787.1"/>
    <property type="molecule type" value="Genomic_DNA"/>
</dbReference>
<reference evidence="1" key="1">
    <citation type="journal article" date="2004" name="Nature">
        <title>Genome duplication in the teleost fish Tetraodon nigroviridis reveals the early vertebrate proto-karyotype.</title>
        <authorList>
            <person name="Jaillon O."/>
            <person name="Aury J.-M."/>
            <person name="Brunet F."/>
            <person name="Petit J.-L."/>
            <person name="Stange-Thomann N."/>
            <person name="Mauceli E."/>
            <person name="Bouneau L."/>
            <person name="Fischer C."/>
            <person name="Ozouf-Costaz C."/>
            <person name="Bernot A."/>
            <person name="Nicaud S."/>
            <person name="Jaffe D."/>
            <person name="Fisher S."/>
            <person name="Lutfalla G."/>
            <person name="Dossat C."/>
            <person name="Segurens B."/>
            <person name="Dasilva C."/>
            <person name="Salanoubat M."/>
            <person name="Levy M."/>
            <person name="Boudet N."/>
            <person name="Castellano S."/>
            <person name="Anthouard V."/>
            <person name="Jubin C."/>
            <person name="Castelli V."/>
            <person name="Katinka M."/>
            <person name="Vacherie B."/>
            <person name="Biemont C."/>
            <person name="Skalli Z."/>
            <person name="Cattolico L."/>
            <person name="Poulain J."/>
            <person name="De Berardinis V."/>
            <person name="Cruaud C."/>
            <person name="Duprat S."/>
            <person name="Brottier P."/>
            <person name="Coutanceau J.-P."/>
            <person name="Gouzy J."/>
            <person name="Parra G."/>
            <person name="Lardier G."/>
            <person name="Chapple C."/>
            <person name="McKernan K.J."/>
            <person name="McEwan P."/>
            <person name="Bosak S."/>
            <person name="Kellis M."/>
            <person name="Volff J.-N."/>
            <person name="Guigo R."/>
            <person name="Zody M.C."/>
            <person name="Mesirov J."/>
            <person name="Lindblad-Toh K."/>
            <person name="Birren B."/>
            <person name="Nusbaum C."/>
            <person name="Kahn D."/>
            <person name="Robinson-Rechavi M."/>
            <person name="Laudet V."/>
            <person name="Schachter V."/>
            <person name="Quetier F."/>
            <person name="Saurin W."/>
            <person name="Scarpelli C."/>
            <person name="Wincker P."/>
            <person name="Lander E.S."/>
            <person name="Weissenbach J."/>
            <person name="Roest Crollius H."/>
        </authorList>
    </citation>
    <scope>NUCLEOTIDE SEQUENCE [LARGE SCALE GENOMIC DNA]</scope>
</reference>
<reference evidence="1" key="2">
    <citation type="submission" date="2004-02" db="EMBL/GenBank/DDBJ databases">
        <authorList>
            <consortium name="Genoscope"/>
            <consortium name="Whitehead Institute Centre for Genome Research"/>
        </authorList>
    </citation>
    <scope>NUCLEOTIDE SEQUENCE</scope>
</reference>
<comment type="caution">
    <text evidence="1">The sequence shown here is derived from an EMBL/GenBank/DDBJ whole genome shotgun (WGS) entry which is preliminary data.</text>
</comment>
<dbReference type="AlphaFoldDB" id="Q4T5P5"/>
<protein>
    <submittedName>
        <fullName evidence="1">(spotted green pufferfish) hypothetical protein</fullName>
    </submittedName>
</protein>
<feature type="non-terminal residue" evidence="1">
    <location>
        <position position="26"/>
    </location>
</feature>
<gene>
    <name evidence="1" type="ORF">GSTENG00006700001</name>
</gene>
<dbReference type="KEGG" id="tng:GSTEN00006700G001"/>
<sequence length="26" mass="2679">VCLGYCQGDGYRVGFGECAGTILPSL</sequence>
<name>Q4T5P5_TETNG</name>
<accession>Q4T5P5</accession>